<organism evidence="1 2">
    <name type="scientific">Diatrype stigma</name>
    <dbReference type="NCBI Taxonomy" id="117547"/>
    <lineage>
        <taxon>Eukaryota</taxon>
        <taxon>Fungi</taxon>
        <taxon>Dikarya</taxon>
        <taxon>Ascomycota</taxon>
        <taxon>Pezizomycotina</taxon>
        <taxon>Sordariomycetes</taxon>
        <taxon>Xylariomycetidae</taxon>
        <taxon>Xylariales</taxon>
        <taxon>Diatrypaceae</taxon>
        <taxon>Diatrype</taxon>
    </lineage>
</organism>
<evidence type="ECO:0000313" key="1">
    <source>
        <dbReference type="EMBL" id="KAK7757295.1"/>
    </source>
</evidence>
<keyword evidence="1" id="KW-0503">Monooxygenase</keyword>
<keyword evidence="2" id="KW-1185">Reference proteome</keyword>
<proteinExistence type="predicted"/>
<protein>
    <submittedName>
        <fullName evidence="1">FAD-dependent monooxygenase dep4</fullName>
    </submittedName>
</protein>
<dbReference type="EMBL" id="JAKJXP020000003">
    <property type="protein sequence ID" value="KAK7757295.1"/>
    <property type="molecule type" value="Genomic_DNA"/>
</dbReference>
<comment type="caution">
    <text evidence="1">The sequence shown here is derived from an EMBL/GenBank/DDBJ whole genome shotgun (WGS) entry which is preliminary data.</text>
</comment>
<accession>A0AAN9YXD4</accession>
<dbReference type="AlphaFoldDB" id="A0AAN9YXD4"/>
<evidence type="ECO:0000313" key="2">
    <source>
        <dbReference type="Proteomes" id="UP001320420"/>
    </source>
</evidence>
<sequence>MDADGVFWGSGGVGIATVPNFWKVFHAGDVTVHSTEVESLSHGDVVNLRDGHCYTTDIVIHCTGFDKGYTTFTPEQQGELGLHYDRNEFSKWNMLEEKAGKRVDELLPYLKMSPVPSFDPGAGERLPQGPNRHYRRLVVPHLAAQGDRSILFPGHIHSAFTPLAAELQALWGVTWMLGWRDLPSQEEMEMEAATFNAWTRKRYLEQGKRHSYFIYDYLPVSDLLHHNRFIYVVRPILPS</sequence>
<gene>
    <name evidence="1" type="primary">DEP4</name>
    <name evidence="1" type="ORF">SLS62_000845</name>
</gene>
<dbReference type="Proteomes" id="UP001320420">
    <property type="component" value="Unassembled WGS sequence"/>
</dbReference>
<reference evidence="1 2" key="1">
    <citation type="submission" date="2024-02" db="EMBL/GenBank/DDBJ databases">
        <title>De novo assembly and annotation of 12 fungi associated with fruit tree decline syndrome in Ontario, Canada.</title>
        <authorList>
            <person name="Sulman M."/>
            <person name="Ellouze W."/>
            <person name="Ilyukhin E."/>
        </authorList>
    </citation>
    <scope>NUCLEOTIDE SEQUENCE [LARGE SCALE GENOMIC DNA]</scope>
    <source>
        <strain evidence="1 2">M11/M66-122</strain>
    </source>
</reference>
<keyword evidence="1" id="KW-0560">Oxidoreductase</keyword>
<name>A0AAN9YXD4_9PEZI</name>
<dbReference type="GO" id="GO:0004497">
    <property type="term" value="F:monooxygenase activity"/>
    <property type="evidence" value="ECO:0007669"/>
    <property type="project" value="UniProtKB-KW"/>
</dbReference>